<dbReference type="Proteomes" id="UP001153148">
    <property type="component" value="Unassembled WGS sequence"/>
</dbReference>
<proteinExistence type="predicted"/>
<protein>
    <submittedName>
        <fullName evidence="1">Uncharacterized protein</fullName>
    </submittedName>
</protein>
<keyword evidence="2" id="KW-1185">Reference proteome</keyword>
<dbReference type="EMBL" id="CAJPIN010038279">
    <property type="protein sequence ID" value="CAG2064944.1"/>
    <property type="molecule type" value="Genomic_DNA"/>
</dbReference>
<sequence length="300" mass="34192">MFSLLKPRQVIYVQARNKGSVFIKYRTRRIAKVTATLVLCGSTLAPHFARNMCFSLEGDSTELTVSDSFNLEVPLYVPTDITLPVSPPYAGRAEYEVHVTENEPSSTVKLATHAWRDIACIKVPRRIFLNKPVLEVSNINLVAELSMTVACLSLSVRSYWFIFMNPEVGDFIIKLIINPKTMSKPTPLTVWVPPLICSKPVDNWIPLCVSLPCRNYELWDAIRTMFRKTLDPAEDDFWMRHLDTNIGLRLIQWMLGDSNNLESEESKHIFNMEVTYNVKVSHPNAIRLSKRITITGAMLC</sequence>
<organism evidence="1 2">
    <name type="scientific">Timema podura</name>
    <name type="common">Walking stick</name>
    <dbReference type="NCBI Taxonomy" id="61482"/>
    <lineage>
        <taxon>Eukaryota</taxon>
        <taxon>Metazoa</taxon>
        <taxon>Ecdysozoa</taxon>
        <taxon>Arthropoda</taxon>
        <taxon>Hexapoda</taxon>
        <taxon>Insecta</taxon>
        <taxon>Pterygota</taxon>
        <taxon>Neoptera</taxon>
        <taxon>Polyneoptera</taxon>
        <taxon>Phasmatodea</taxon>
        <taxon>Timematodea</taxon>
        <taxon>Timematoidea</taxon>
        <taxon>Timematidae</taxon>
        <taxon>Timema</taxon>
    </lineage>
</organism>
<dbReference type="PANTHER" id="PTHR45912:SF3">
    <property type="entry name" value="CILIA- AND FLAGELLA-ASSOCIATED PROTEIN 47"/>
    <property type="match status" value="1"/>
</dbReference>
<reference evidence="1" key="1">
    <citation type="submission" date="2021-03" db="EMBL/GenBank/DDBJ databases">
        <authorList>
            <person name="Tran Van P."/>
        </authorList>
    </citation>
    <scope>NUCLEOTIDE SEQUENCE</scope>
</reference>
<evidence type="ECO:0000313" key="1">
    <source>
        <dbReference type="EMBL" id="CAG2064944.1"/>
    </source>
</evidence>
<feature type="non-terminal residue" evidence="1">
    <location>
        <position position="300"/>
    </location>
</feature>
<evidence type="ECO:0000313" key="2">
    <source>
        <dbReference type="Proteomes" id="UP001153148"/>
    </source>
</evidence>
<name>A0ABN7PFM9_TIMPD</name>
<gene>
    <name evidence="1" type="ORF">TPAB3V08_LOCUS11888</name>
</gene>
<comment type="caution">
    <text evidence="1">The sequence shown here is derived from an EMBL/GenBank/DDBJ whole genome shotgun (WGS) entry which is preliminary data.</text>
</comment>
<dbReference type="PANTHER" id="PTHR45912">
    <property type="entry name" value="CILIA- AND FLAGELLA-ASSOCIATED PROTEIN 47"/>
    <property type="match status" value="1"/>
</dbReference>
<accession>A0ABN7PFM9</accession>